<proteinExistence type="predicted"/>
<reference evidence="1 2" key="1">
    <citation type="submission" date="2018-08" db="EMBL/GenBank/DDBJ databases">
        <title>Flavobacterium tibetense sp. nov., isolated from a wetland YonghuCo on Tibetan Plateau.</title>
        <authorList>
            <person name="Phurbu D."/>
            <person name="Lu H."/>
            <person name="Xing P."/>
        </authorList>
    </citation>
    <scope>NUCLEOTIDE SEQUENCE [LARGE SCALE GENOMIC DNA]</scope>
    <source>
        <strain evidence="1 2">DJC</strain>
    </source>
</reference>
<dbReference type="AlphaFoldDB" id="A0A411YX39"/>
<dbReference type="OrthoDB" id="7644589at2"/>
<gene>
    <name evidence="1" type="ORF">D1012_19650</name>
</gene>
<evidence type="ECO:0000313" key="2">
    <source>
        <dbReference type="Proteomes" id="UP000284547"/>
    </source>
</evidence>
<keyword evidence="2" id="KW-1185">Reference proteome</keyword>
<accession>A0A411YX39</accession>
<name>A0A411YX39_9RHOB</name>
<evidence type="ECO:0000313" key="1">
    <source>
        <dbReference type="EMBL" id="RGP35454.1"/>
    </source>
</evidence>
<sequence>MNTLENLRKLEKIAQLMRDRDLSRLTLASAQKAGTQSLLSGLDKTQPTTGLDPVIAAQVVDRFGLWTMNRRILLNQQLARDTVKWLAAKADAQKSFGRAEVLGKLTKRR</sequence>
<organism evidence="1 2">
    <name type="scientific">Pseudotabrizicola alkalilacus</name>
    <dbReference type="NCBI Taxonomy" id="2305252"/>
    <lineage>
        <taxon>Bacteria</taxon>
        <taxon>Pseudomonadati</taxon>
        <taxon>Pseudomonadota</taxon>
        <taxon>Alphaproteobacteria</taxon>
        <taxon>Rhodobacterales</taxon>
        <taxon>Paracoccaceae</taxon>
        <taxon>Pseudotabrizicola</taxon>
    </lineage>
</organism>
<protein>
    <submittedName>
        <fullName evidence="1">Uncharacterized protein</fullName>
    </submittedName>
</protein>
<dbReference type="RefSeq" id="WP_118155825.1">
    <property type="nucleotide sequence ID" value="NZ_QWEY01000015.1"/>
</dbReference>
<comment type="caution">
    <text evidence="1">The sequence shown here is derived from an EMBL/GenBank/DDBJ whole genome shotgun (WGS) entry which is preliminary data.</text>
</comment>
<dbReference type="EMBL" id="QWEY01000015">
    <property type="protein sequence ID" value="RGP35454.1"/>
    <property type="molecule type" value="Genomic_DNA"/>
</dbReference>
<dbReference type="Proteomes" id="UP000284547">
    <property type="component" value="Unassembled WGS sequence"/>
</dbReference>